<dbReference type="Gene3D" id="1.20.1250.20">
    <property type="entry name" value="MFS general substrate transporter like domains"/>
    <property type="match status" value="2"/>
</dbReference>
<comment type="similarity">
    <text evidence="2">Belongs to the major facilitator superfamily. Monocarboxylate porter (TC 2.A.1.13) family.</text>
</comment>
<evidence type="ECO:0000256" key="2">
    <source>
        <dbReference type="ARBA" id="ARBA00006727"/>
    </source>
</evidence>
<dbReference type="Proteomes" id="UP000326565">
    <property type="component" value="Unassembled WGS sequence"/>
</dbReference>
<sequence>MRPGSGIIYKTPIDKPASLVIAESQDGQRSPAKDSSVRAWLVVVGGVLIYFPTFGFPNAFGTFQTYYEEELLVGTSSSTIAWIGSLQIFLLFLGGLVVSPLYDKVGATRLLVPGTLVYVVSLMLTSLCKKYYQLILAQGVMFGCANALLFYPTIAALNQWFDKKTRSSTRPSEPGEHTDMQLDFKTILSDITYLLFSFGMLLVLWGMFIPFFFLPLYAASYGMSATEANNLLAYMNAGSFGGRVLTGHLSDRIGRFNMISLAALSCGILLYCLYVITTPGAIIVFSTLYGIFSGGLISLQSPCIGQITPDHSIIGVKIGLMMELCSAGGLTGSPIAGALLTANHGQWYGFIDFCASILTGGAVVTIASRIVASPKHWRF</sequence>
<feature type="domain" description="Major facilitator superfamily (MFS) profile" evidence="4">
    <location>
        <begin position="192"/>
        <end position="379"/>
    </location>
</feature>
<gene>
    <name evidence="5" type="ORF">BDV29DRAFT_199030</name>
</gene>
<accession>A0A5N5WM70</accession>
<comment type="subcellular location">
    <subcellularLocation>
        <location evidence="1">Membrane</location>
        <topology evidence="1">Multi-pass membrane protein</topology>
    </subcellularLocation>
</comment>
<name>A0A5N5WM70_9EURO</name>
<keyword evidence="3" id="KW-1133">Transmembrane helix</keyword>
<dbReference type="InterPro" id="IPR036259">
    <property type="entry name" value="MFS_trans_sf"/>
</dbReference>
<dbReference type="PANTHER" id="PTHR11360">
    <property type="entry name" value="MONOCARBOXYLATE TRANSPORTER"/>
    <property type="match status" value="1"/>
</dbReference>
<evidence type="ECO:0000313" key="5">
    <source>
        <dbReference type="EMBL" id="KAB8068905.1"/>
    </source>
</evidence>
<dbReference type="EMBL" id="ML732367">
    <property type="protein sequence ID" value="KAB8068905.1"/>
    <property type="molecule type" value="Genomic_DNA"/>
</dbReference>
<dbReference type="Pfam" id="PF07690">
    <property type="entry name" value="MFS_1"/>
    <property type="match status" value="2"/>
</dbReference>
<feature type="transmembrane region" description="Helical" evidence="3">
    <location>
        <begin position="347"/>
        <end position="372"/>
    </location>
</feature>
<dbReference type="PANTHER" id="PTHR11360:SF177">
    <property type="entry name" value="RIBOFLAVIN TRANSPORTER MCH5"/>
    <property type="match status" value="1"/>
</dbReference>
<dbReference type="AlphaFoldDB" id="A0A5N5WM70"/>
<keyword evidence="6" id="KW-1185">Reference proteome</keyword>
<dbReference type="InterPro" id="IPR011701">
    <property type="entry name" value="MFS"/>
</dbReference>
<proteinExistence type="inferred from homology"/>
<dbReference type="OrthoDB" id="6499973at2759"/>
<evidence type="ECO:0000313" key="6">
    <source>
        <dbReference type="Proteomes" id="UP000326565"/>
    </source>
</evidence>
<dbReference type="SUPFAM" id="SSF103473">
    <property type="entry name" value="MFS general substrate transporter"/>
    <property type="match status" value="1"/>
</dbReference>
<feature type="transmembrane region" description="Helical" evidence="3">
    <location>
        <begin position="256"/>
        <end position="276"/>
    </location>
</feature>
<protein>
    <submittedName>
        <fullName evidence="5">Major facilitator superfamily domain-containing protein</fullName>
    </submittedName>
</protein>
<reference evidence="5 6" key="1">
    <citation type="submission" date="2019-04" db="EMBL/GenBank/DDBJ databases">
        <title>Friends and foes A comparative genomics study of 23 Aspergillus species from section Flavi.</title>
        <authorList>
            <consortium name="DOE Joint Genome Institute"/>
            <person name="Kjaerbolling I."/>
            <person name="Vesth T."/>
            <person name="Frisvad J.C."/>
            <person name="Nybo J.L."/>
            <person name="Theobald S."/>
            <person name="Kildgaard S."/>
            <person name="Isbrandt T."/>
            <person name="Kuo A."/>
            <person name="Sato A."/>
            <person name="Lyhne E.K."/>
            <person name="Kogle M.E."/>
            <person name="Wiebenga A."/>
            <person name="Kun R.S."/>
            <person name="Lubbers R.J."/>
            <person name="Makela M.R."/>
            <person name="Barry K."/>
            <person name="Chovatia M."/>
            <person name="Clum A."/>
            <person name="Daum C."/>
            <person name="Haridas S."/>
            <person name="He G."/>
            <person name="LaButti K."/>
            <person name="Lipzen A."/>
            <person name="Mondo S."/>
            <person name="Riley R."/>
            <person name="Salamov A."/>
            <person name="Simmons B.A."/>
            <person name="Magnuson J.K."/>
            <person name="Henrissat B."/>
            <person name="Mortensen U.H."/>
            <person name="Larsen T.O."/>
            <person name="Devries R.P."/>
            <person name="Grigoriev I.V."/>
            <person name="Machida M."/>
            <person name="Baker S.E."/>
            <person name="Andersen M.R."/>
        </authorList>
    </citation>
    <scope>NUCLEOTIDE SEQUENCE [LARGE SCALE GENOMIC DNA]</scope>
    <source>
        <strain evidence="5 6">CBS 151.66</strain>
    </source>
</reference>
<keyword evidence="3" id="KW-0812">Transmembrane</keyword>
<feature type="transmembrane region" description="Helical" evidence="3">
    <location>
        <begin position="133"/>
        <end position="157"/>
    </location>
</feature>
<organism evidence="5 6">
    <name type="scientific">Aspergillus leporis</name>
    <dbReference type="NCBI Taxonomy" id="41062"/>
    <lineage>
        <taxon>Eukaryota</taxon>
        <taxon>Fungi</taxon>
        <taxon>Dikarya</taxon>
        <taxon>Ascomycota</taxon>
        <taxon>Pezizomycotina</taxon>
        <taxon>Eurotiomycetes</taxon>
        <taxon>Eurotiomycetidae</taxon>
        <taxon>Eurotiales</taxon>
        <taxon>Aspergillaceae</taxon>
        <taxon>Aspergillus</taxon>
        <taxon>Aspergillus subgen. Circumdati</taxon>
    </lineage>
</organism>
<evidence type="ECO:0000256" key="3">
    <source>
        <dbReference type="SAM" id="Phobius"/>
    </source>
</evidence>
<feature type="transmembrane region" description="Helical" evidence="3">
    <location>
        <begin position="282"/>
        <end position="299"/>
    </location>
</feature>
<dbReference type="InterPro" id="IPR020846">
    <property type="entry name" value="MFS_dom"/>
</dbReference>
<feature type="transmembrane region" description="Helical" evidence="3">
    <location>
        <begin position="39"/>
        <end position="60"/>
    </location>
</feature>
<evidence type="ECO:0000259" key="4">
    <source>
        <dbReference type="PROSITE" id="PS50850"/>
    </source>
</evidence>
<evidence type="ECO:0000256" key="1">
    <source>
        <dbReference type="ARBA" id="ARBA00004141"/>
    </source>
</evidence>
<dbReference type="PROSITE" id="PS50850">
    <property type="entry name" value="MFS"/>
    <property type="match status" value="1"/>
</dbReference>
<feature type="transmembrane region" description="Helical" evidence="3">
    <location>
        <begin position="80"/>
        <end position="98"/>
    </location>
</feature>
<feature type="transmembrane region" description="Helical" evidence="3">
    <location>
        <begin position="193"/>
        <end position="219"/>
    </location>
</feature>
<feature type="transmembrane region" description="Helical" evidence="3">
    <location>
        <begin position="320"/>
        <end position="341"/>
    </location>
</feature>
<dbReference type="GO" id="GO:0022857">
    <property type="term" value="F:transmembrane transporter activity"/>
    <property type="evidence" value="ECO:0007669"/>
    <property type="project" value="InterPro"/>
</dbReference>
<keyword evidence="3" id="KW-0472">Membrane</keyword>
<dbReference type="InterPro" id="IPR050327">
    <property type="entry name" value="Proton-linked_MCT"/>
</dbReference>
<feature type="transmembrane region" description="Helical" evidence="3">
    <location>
        <begin position="110"/>
        <end position="127"/>
    </location>
</feature>
<dbReference type="GO" id="GO:0016020">
    <property type="term" value="C:membrane"/>
    <property type="evidence" value="ECO:0007669"/>
    <property type="project" value="UniProtKB-SubCell"/>
</dbReference>